<accession>A0A7X5TY36</accession>
<reference evidence="1 2" key="1">
    <citation type="submission" date="2020-03" db="EMBL/GenBank/DDBJ databases">
        <title>Sequencing the genomes of 1000 actinobacteria strains.</title>
        <authorList>
            <person name="Klenk H.-P."/>
        </authorList>
    </citation>
    <scope>NUCLEOTIDE SEQUENCE [LARGE SCALE GENOMIC DNA]</scope>
    <source>
        <strain evidence="1 2">DSM 44556</strain>
    </source>
</reference>
<evidence type="ECO:0000313" key="2">
    <source>
        <dbReference type="Proteomes" id="UP000547444"/>
    </source>
</evidence>
<proteinExistence type="predicted"/>
<sequence>MAIEQEPGTLEAEVRRLRAGIVKPAPAADPQESEMLRIVWAASQVWDNQLDRVDRFSLPLLPSVHPTANRASAATTSRLFLDQLASDYRRVGPPELDLREIESKRNSHSGAAILKRAGVVSRPVAPLAVGQYLAFYERPLQRNLESVFSPWLSSQQALDGELLYAATFGDVLGPLVQVVLDFYPAELPSWSDYVGDIWCEQFLASGARILRDPMLLRPSQTEELLVVNPRQAAVDVTATLDHVLSLAAELRPVEDVRVSEAWSKPKIDLILSGARLEEDEFRQFMANVEDLPADITILPTYLSGHGHLTAETDIAEPGDLNP</sequence>
<dbReference type="EMBL" id="JAANOW010000001">
    <property type="protein sequence ID" value="NIH94898.1"/>
    <property type="molecule type" value="Genomic_DNA"/>
</dbReference>
<protein>
    <submittedName>
        <fullName evidence="1">Uncharacterized protein</fullName>
    </submittedName>
</protein>
<dbReference type="AlphaFoldDB" id="A0A7X5TY36"/>
<name>A0A7X5TY36_9MYCO</name>
<organism evidence="1 2">
    <name type="scientific">Mycolicibacterium fluoranthenivorans</name>
    <dbReference type="NCBI Taxonomy" id="258505"/>
    <lineage>
        <taxon>Bacteria</taxon>
        <taxon>Bacillati</taxon>
        <taxon>Actinomycetota</taxon>
        <taxon>Actinomycetes</taxon>
        <taxon>Mycobacteriales</taxon>
        <taxon>Mycobacteriaceae</taxon>
        <taxon>Mycolicibacterium</taxon>
    </lineage>
</organism>
<evidence type="ECO:0000313" key="1">
    <source>
        <dbReference type="EMBL" id="NIH94898.1"/>
    </source>
</evidence>
<dbReference type="RefSeq" id="WP_167157667.1">
    <property type="nucleotide sequence ID" value="NZ_JAANOW010000001.1"/>
</dbReference>
<keyword evidence="2" id="KW-1185">Reference proteome</keyword>
<gene>
    <name evidence="1" type="ORF">FHU31_001854</name>
</gene>
<dbReference type="Proteomes" id="UP000547444">
    <property type="component" value="Unassembled WGS sequence"/>
</dbReference>
<comment type="caution">
    <text evidence="1">The sequence shown here is derived from an EMBL/GenBank/DDBJ whole genome shotgun (WGS) entry which is preliminary data.</text>
</comment>